<dbReference type="Proteomes" id="UP000886885">
    <property type="component" value="Chromosome 8D"/>
</dbReference>
<sequence>MNNLNPPLLNTSHSSVINMVDVKFFGLSPSPFSQRVIWALKLKGISYEYVEEDLCNKSNLLLQYNPIYKKIPVLVHDGKPIAESMVILEYIDNTWPENPLLPKDPHERSLVRFWAKFIDERTKPMMSFFTYVGEQQEKAINDNLQTLRIIEEHGLGEQKFLSGDRIGIADIALGWIVHTLAAMEEIVGVKFVQADTFPLLHAWMNNFREIPVIKDNLPNHDQILDYFKGRRDMFVKSPHACHHHH</sequence>
<dbReference type="OrthoDB" id="4951845at2759"/>
<dbReference type="GO" id="GO:0006749">
    <property type="term" value="P:glutathione metabolic process"/>
    <property type="evidence" value="ECO:0007669"/>
    <property type="project" value="InterPro"/>
</dbReference>
<dbReference type="SFLD" id="SFLDS00019">
    <property type="entry name" value="Glutathione_Transferase_(cytos"/>
    <property type="match status" value="1"/>
</dbReference>
<dbReference type="InterPro" id="IPR010987">
    <property type="entry name" value="Glutathione-S-Trfase_C-like"/>
</dbReference>
<dbReference type="Pfam" id="PF02798">
    <property type="entry name" value="GST_N"/>
    <property type="match status" value="1"/>
</dbReference>
<dbReference type="Pfam" id="PF00043">
    <property type="entry name" value="GST_C"/>
    <property type="match status" value="1"/>
</dbReference>
<dbReference type="InterPro" id="IPR045073">
    <property type="entry name" value="Omega/Tau-like"/>
</dbReference>
<name>A0A8X7Z8J4_POPTO</name>
<evidence type="ECO:0000256" key="2">
    <source>
        <dbReference type="ARBA" id="ARBA00022679"/>
    </source>
</evidence>
<dbReference type="PROSITE" id="PS50404">
    <property type="entry name" value="GST_NTER"/>
    <property type="match status" value="1"/>
</dbReference>
<dbReference type="EMBL" id="JAAWWB010000016">
    <property type="protein sequence ID" value="KAG6764621.1"/>
    <property type="molecule type" value="Genomic_DNA"/>
</dbReference>
<dbReference type="PANTHER" id="PTHR11260:SF774">
    <property type="entry name" value="GLUTATHIONE TRANSFERASE"/>
    <property type="match status" value="1"/>
</dbReference>
<dbReference type="AlphaFoldDB" id="A0A8X7Z8J4"/>
<accession>A0A8X7Z8J4</accession>
<dbReference type="EC" id="2.5.1.18" evidence="1"/>
<evidence type="ECO:0000313" key="8">
    <source>
        <dbReference type="Proteomes" id="UP000886885"/>
    </source>
</evidence>
<evidence type="ECO:0000313" key="7">
    <source>
        <dbReference type="EMBL" id="KAG6764621.1"/>
    </source>
</evidence>
<dbReference type="PANTHER" id="PTHR11260">
    <property type="entry name" value="GLUTATHIONE S-TRANSFERASE, GST, SUPERFAMILY, GST DOMAIN CONTAINING"/>
    <property type="match status" value="1"/>
</dbReference>
<dbReference type="InterPro" id="IPR040079">
    <property type="entry name" value="Glutathione_S-Trfase"/>
</dbReference>
<evidence type="ECO:0000259" key="5">
    <source>
        <dbReference type="PROSITE" id="PS50404"/>
    </source>
</evidence>
<evidence type="ECO:0000256" key="4">
    <source>
        <dbReference type="RuleBase" id="RU003494"/>
    </source>
</evidence>
<reference evidence="7" key="1">
    <citation type="journal article" date="2020" name="bioRxiv">
        <title>Hybrid origin of Populus tomentosa Carr. identified through genome sequencing and phylogenomic analysis.</title>
        <authorList>
            <person name="An X."/>
            <person name="Gao K."/>
            <person name="Chen Z."/>
            <person name="Li J."/>
            <person name="Yang X."/>
            <person name="Yang X."/>
            <person name="Zhou J."/>
            <person name="Guo T."/>
            <person name="Zhao T."/>
            <person name="Huang S."/>
            <person name="Miao D."/>
            <person name="Khan W.U."/>
            <person name="Rao P."/>
            <person name="Ye M."/>
            <person name="Lei B."/>
            <person name="Liao W."/>
            <person name="Wang J."/>
            <person name="Ji L."/>
            <person name="Li Y."/>
            <person name="Guo B."/>
            <person name="Mustafa N.S."/>
            <person name="Li S."/>
            <person name="Yun Q."/>
            <person name="Keller S.R."/>
            <person name="Mao J."/>
            <person name="Zhang R."/>
            <person name="Strauss S.H."/>
        </authorList>
    </citation>
    <scope>NUCLEOTIDE SEQUENCE</scope>
    <source>
        <strain evidence="7">GM15</strain>
        <tissue evidence="7">Leaf</tissue>
    </source>
</reference>
<comment type="caution">
    <text evidence="7">The sequence shown here is derived from an EMBL/GenBank/DDBJ whole genome shotgun (WGS) entry which is preliminary data.</text>
</comment>
<comment type="similarity">
    <text evidence="4">Belongs to the GST superfamily.</text>
</comment>
<dbReference type="InterPro" id="IPR004045">
    <property type="entry name" value="Glutathione_S-Trfase_N"/>
</dbReference>
<dbReference type="CDD" id="cd03058">
    <property type="entry name" value="GST_N_Tau"/>
    <property type="match status" value="1"/>
</dbReference>
<dbReference type="InterPro" id="IPR004046">
    <property type="entry name" value="GST_C"/>
</dbReference>
<dbReference type="InterPro" id="IPR045074">
    <property type="entry name" value="GST_C_Tau"/>
</dbReference>
<dbReference type="GO" id="GO:0005737">
    <property type="term" value="C:cytoplasm"/>
    <property type="evidence" value="ECO:0007669"/>
    <property type="project" value="TreeGrafter"/>
</dbReference>
<dbReference type="PROSITE" id="PS50405">
    <property type="entry name" value="GST_CTER"/>
    <property type="match status" value="1"/>
</dbReference>
<dbReference type="CDD" id="cd03185">
    <property type="entry name" value="GST_C_Tau"/>
    <property type="match status" value="1"/>
</dbReference>
<proteinExistence type="inferred from homology"/>
<comment type="catalytic activity">
    <reaction evidence="3">
        <text>RX + glutathione = an S-substituted glutathione + a halide anion + H(+)</text>
        <dbReference type="Rhea" id="RHEA:16437"/>
        <dbReference type="ChEBI" id="CHEBI:15378"/>
        <dbReference type="ChEBI" id="CHEBI:16042"/>
        <dbReference type="ChEBI" id="CHEBI:17792"/>
        <dbReference type="ChEBI" id="CHEBI:57925"/>
        <dbReference type="ChEBI" id="CHEBI:90779"/>
        <dbReference type="EC" id="2.5.1.18"/>
    </reaction>
</comment>
<gene>
    <name evidence="7" type="ORF">POTOM_032099</name>
</gene>
<protein>
    <recommendedName>
        <fullName evidence="1">glutathione transferase</fullName>
        <ecNumber evidence="1">2.5.1.18</ecNumber>
    </recommendedName>
</protein>
<dbReference type="FunFam" id="1.20.1050.10:FF:000012">
    <property type="entry name" value="Tau class glutathione S-transferase"/>
    <property type="match status" value="1"/>
</dbReference>
<feature type="domain" description="GST N-terminal" evidence="5">
    <location>
        <begin position="20"/>
        <end position="99"/>
    </location>
</feature>
<evidence type="ECO:0000259" key="6">
    <source>
        <dbReference type="PROSITE" id="PS50405"/>
    </source>
</evidence>
<dbReference type="FunFam" id="3.40.30.10:FF:000014">
    <property type="entry name" value="Tau class glutathione S-transferase"/>
    <property type="match status" value="1"/>
</dbReference>
<dbReference type="SFLD" id="SFLDG01152">
    <property type="entry name" value="Main.3:_Omega-_and_Tau-like"/>
    <property type="match status" value="1"/>
</dbReference>
<feature type="domain" description="GST C-terminal" evidence="6">
    <location>
        <begin position="104"/>
        <end position="227"/>
    </location>
</feature>
<keyword evidence="8" id="KW-1185">Reference proteome</keyword>
<dbReference type="SFLD" id="SFLDG00358">
    <property type="entry name" value="Main_(cytGST)"/>
    <property type="match status" value="1"/>
</dbReference>
<evidence type="ECO:0000256" key="3">
    <source>
        <dbReference type="ARBA" id="ARBA00047960"/>
    </source>
</evidence>
<organism evidence="7 8">
    <name type="scientific">Populus tomentosa</name>
    <name type="common">Chinese white poplar</name>
    <dbReference type="NCBI Taxonomy" id="118781"/>
    <lineage>
        <taxon>Eukaryota</taxon>
        <taxon>Viridiplantae</taxon>
        <taxon>Streptophyta</taxon>
        <taxon>Embryophyta</taxon>
        <taxon>Tracheophyta</taxon>
        <taxon>Spermatophyta</taxon>
        <taxon>Magnoliopsida</taxon>
        <taxon>eudicotyledons</taxon>
        <taxon>Gunneridae</taxon>
        <taxon>Pentapetalae</taxon>
        <taxon>rosids</taxon>
        <taxon>fabids</taxon>
        <taxon>Malpighiales</taxon>
        <taxon>Salicaceae</taxon>
        <taxon>Saliceae</taxon>
        <taxon>Populus</taxon>
    </lineage>
</organism>
<evidence type="ECO:0000256" key="1">
    <source>
        <dbReference type="ARBA" id="ARBA00012452"/>
    </source>
</evidence>
<dbReference type="GO" id="GO:0004364">
    <property type="term" value="F:glutathione transferase activity"/>
    <property type="evidence" value="ECO:0007669"/>
    <property type="project" value="UniProtKB-EC"/>
</dbReference>
<keyword evidence="2" id="KW-0808">Transferase</keyword>